<organism evidence="1 2">
    <name type="scientific">Hymenoscyphus fraxineus</name>
    <dbReference type="NCBI Taxonomy" id="746836"/>
    <lineage>
        <taxon>Eukaryota</taxon>
        <taxon>Fungi</taxon>
        <taxon>Dikarya</taxon>
        <taxon>Ascomycota</taxon>
        <taxon>Pezizomycotina</taxon>
        <taxon>Leotiomycetes</taxon>
        <taxon>Helotiales</taxon>
        <taxon>Helotiaceae</taxon>
        <taxon>Hymenoscyphus</taxon>
    </lineage>
</organism>
<keyword evidence="2" id="KW-1185">Reference proteome</keyword>
<gene>
    <name evidence="1" type="ORF">HYFRA_00002472</name>
</gene>
<evidence type="ECO:0000313" key="1">
    <source>
        <dbReference type="EMBL" id="CAG8960934.1"/>
    </source>
</evidence>
<accession>A0A9N9PNK3</accession>
<dbReference type="SUPFAM" id="SSF52047">
    <property type="entry name" value="RNI-like"/>
    <property type="match status" value="1"/>
</dbReference>
<dbReference type="EMBL" id="CAJVRL010000103">
    <property type="protein sequence ID" value="CAG8960934.1"/>
    <property type="molecule type" value="Genomic_DNA"/>
</dbReference>
<name>A0A9N9PNK3_9HELO</name>
<dbReference type="Proteomes" id="UP000696280">
    <property type="component" value="Unassembled WGS sequence"/>
</dbReference>
<dbReference type="OrthoDB" id="5368161at2759"/>
<proteinExistence type="predicted"/>
<sequence length="472" mass="53398">MHRALGLTEIVATIVETGSASLDFLRSCLLVNKVFSHEAARLIWKECGLGQAYISPQIGRLVKTLSENAQRAQYYANFVQTLCIIQNKRDIWQEHLSSLEFPRLKNFHLQDTEMTGPPIDLKDLALPYAQGSLEEFSICKSSVLVISDCFLEILSSHTSPKLKKLRLFRLQHTTVSKDGLVRFLTNTNPLVELDISCLDKCWSQKAFQCILLRFCNLVYLSLPDIPDDWILSPSKNDTNVQPAFPNLRTLCVGVTEQGLEPLARNAPALETLELSLQDHPPSPHILLAAAGFTKLRRLTINFGQSSKIYGEDLLLLSQECPCLTFLCIQSKKWGYPKGLDISDNLIEEVAQNLTELTTLTICIDPPSPLTQRAVYSVIRHCKDISYLHMSCDFNCRETVDGVPEFTSAKMLSMALLLNEDGPIADANEELANRLRKRFVLLTPAMKYLYLQSRNWHWEIEIDPASSHIRDEY</sequence>
<dbReference type="AlphaFoldDB" id="A0A9N9PNK3"/>
<reference evidence="1" key="1">
    <citation type="submission" date="2021-07" db="EMBL/GenBank/DDBJ databases">
        <authorList>
            <person name="Durling M."/>
        </authorList>
    </citation>
    <scope>NUCLEOTIDE SEQUENCE</scope>
</reference>
<protein>
    <submittedName>
        <fullName evidence="1">Uncharacterized protein</fullName>
    </submittedName>
</protein>
<comment type="caution">
    <text evidence="1">The sequence shown here is derived from an EMBL/GenBank/DDBJ whole genome shotgun (WGS) entry which is preliminary data.</text>
</comment>
<dbReference type="InterPro" id="IPR032675">
    <property type="entry name" value="LRR_dom_sf"/>
</dbReference>
<evidence type="ECO:0000313" key="2">
    <source>
        <dbReference type="Proteomes" id="UP000696280"/>
    </source>
</evidence>
<dbReference type="Gene3D" id="3.80.10.10">
    <property type="entry name" value="Ribonuclease Inhibitor"/>
    <property type="match status" value="1"/>
</dbReference>